<keyword evidence="2" id="KW-0830">Ubiquinone</keyword>
<dbReference type="InterPro" id="IPR029063">
    <property type="entry name" value="SAM-dependent_MTases_sf"/>
</dbReference>
<keyword evidence="3" id="KW-1185">Reference proteome</keyword>
<protein>
    <submittedName>
        <fullName evidence="2">Ubiquinone/menaquinone biosynthesis C-methylase UbiE</fullName>
    </submittedName>
</protein>
<dbReference type="PANTHER" id="PTHR45036">
    <property type="entry name" value="METHYLTRANSFERASE LIKE 7B"/>
    <property type="match status" value="1"/>
</dbReference>
<gene>
    <name evidence="2" type="ORF">EDD71_10172</name>
</gene>
<keyword evidence="2" id="KW-0808">Transferase</keyword>
<dbReference type="Proteomes" id="UP000295325">
    <property type="component" value="Unassembled WGS sequence"/>
</dbReference>
<evidence type="ECO:0000313" key="2">
    <source>
        <dbReference type="EMBL" id="TDT63645.1"/>
    </source>
</evidence>
<dbReference type="AlphaFoldDB" id="A0A4V3EUE5"/>
<dbReference type="Pfam" id="PF08241">
    <property type="entry name" value="Methyltransf_11"/>
    <property type="match status" value="1"/>
</dbReference>
<reference evidence="2 3" key="1">
    <citation type="submission" date="2019-03" db="EMBL/GenBank/DDBJ databases">
        <title>Genomic Encyclopedia of Type Strains, Phase IV (KMG-IV): sequencing the most valuable type-strain genomes for metagenomic binning, comparative biology and taxonomic classification.</title>
        <authorList>
            <person name="Goeker M."/>
        </authorList>
    </citation>
    <scope>NUCLEOTIDE SEQUENCE [LARGE SCALE GENOMIC DNA]</scope>
    <source>
        <strain evidence="2 3">DSM 24455</strain>
    </source>
</reference>
<comment type="caution">
    <text evidence="2">The sequence shown here is derived from an EMBL/GenBank/DDBJ whole genome shotgun (WGS) entry which is preliminary data.</text>
</comment>
<feature type="domain" description="Methyltransferase type 11" evidence="1">
    <location>
        <begin position="46"/>
        <end position="140"/>
    </location>
</feature>
<dbReference type="Gene3D" id="3.40.50.150">
    <property type="entry name" value="Vaccinia Virus protein VP39"/>
    <property type="match status" value="1"/>
</dbReference>
<dbReference type="GO" id="GO:0032259">
    <property type="term" value="P:methylation"/>
    <property type="evidence" value="ECO:0007669"/>
    <property type="project" value="UniProtKB-KW"/>
</dbReference>
<dbReference type="OrthoDB" id="9772751at2"/>
<dbReference type="SUPFAM" id="SSF53335">
    <property type="entry name" value="S-adenosyl-L-methionine-dependent methyltransferases"/>
    <property type="match status" value="1"/>
</dbReference>
<dbReference type="PANTHER" id="PTHR45036:SF1">
    <property type="entry name" value="METHYLTRANSFERASE LIKE 7A"/>
    <property type="match status" value="1"/>
</dbReference>
<proteinExistence type="predicted"/>
<dbReference type="InterPro" id="IPR013216">
    <property type="entry name" value="Methyltransf_11"/>
</dbReference>
<dbReference type="CDD" id="cd02440">
    <property type="entry name" value="AdoMet_MTases"/>
    <property type="match status" value="1"/>
</dbReference>
<keyword evidence="2" id="KW-0489">Methyltransferase</keyword>
<accession>A0A4V3EUE5</accession>
<dbReference type="EMBL" id="SOAZ01000001">
    <property type="protein sequence ID" value="TDT63645.1"/>
    <property type="molecule type" value="Genomic_DNA"/>
</dbReference>
<sequence>MDSTEKIRKRYDRAARFYDLLESPMEIMSLKKWRIKVMRQLEGRVLEVGVGTGKNIPYYPDNLDITAIDFSTNMLSKAREKAVRYGKKVKRLQMDAQNMDFPDDSFDSVFTTCVFCSVPDPIKGLKEIRRVCKPDGKIIMIEHVRSEKAALGLLMDLLNPLVVNVYGANINRRTVENIQKAGFTSIEVRNLSSDIVKEIIIRNVK</sequence>
<organism evidence="2 3">
    <name type="scientific">Fonticella tunisiensis</name>
    <dbReference type="NCBI Taxonomy" id="1096341"/>
    <lineage>
        <taxon>Bacteria</taxon>
        <taxon>Bacillati</taxon>
        <taxon>Bacillota</taxon>
        <taxon>Clostridia</taxon>
        <taxon>Eubacteriales</taxon>
        <taxon>Clostridiaceae</taxon>
        <taxon>Fonticella</taxon>
    </lineage>
</organism>
<evidence type="ECO:0000259" key="1">
    <source>
        <dbReference type="Pfam" id="PF08241"/>
    </source>
</evidence>
<dbReference type="GO" id="GO:0008757">
    <property type="term" value="F:S-adenosylmethionine-dependent methyltransferase activity"/>
    <property type="evidence" value="ECO:0007669"/>
    <property type="project" value="InterPro"/>
</dbReference>
<evidence type="ECO:0000313" key="3">
    <source>
        <dbReference type="Proteomes" id="UP000295325"/>
    </source>
</evidence>
<dbReference type="InterPro" id="IPR052356">
    <property type="entry name" value="Thiol_S-MT"/>
</dbReference>
<dbReference type="RefSeq" id="WP_133626770.1">
    <property type="nucleotide sequence ID" value="NZ_SOAZ01000001.1"/>
</dbReference>
<name>A0A4V3EUE5_9CLOT</name>